<keyword evidence="2" id="KW-0812">Transmembrane</keyword>
<evidence type="ECO:0000256" key="1">
    <source>
        <dbReference type="SAM" id="MobiDB-lite"/>
    </source>
</evidence>
<feature type="compositionally biased region" description="Polar residues" evidence="1">
    <location>
        <begin position="201"/>
        <end position="210"/>
    </location>
</feature>
<evidence type="ECO:0000313" key="3">
    <source>
        <dbReference type="EMBL" id="KAJ7202867.1"/>
    </source>
</evidence>
<feature type="region of interest" description="Disordered" evidence="1">
    <location>
        <begin position="44"/>
        <end position="88"/>
    </location>
</feature>
<name>A0AAD6Y5R5_9AGAR</name>
<feature type="compositionally biased region" description="Low complexity" evidence="1">
    <location>
        <begin position="77"/>
        <end position="88"/>
    </location>
</feature>
<feature type="compositionally biased region" description="Low complexity" evidence="1">
    <location>
        <begin position="44"/>
        <end position="60"/>
    </location>
</feature>
<keyword evidence="2" id="KW-0472">Membrane</keyword>
<comment type="caution">
    <text evidence="3">The sequence shown here is derived from an EMBL/GenBank/DDBJ whole genome shotgun (WGS) entry which is preliminary data.</text>
</comment>
<feature type="transmembrane region" description="Helical" evidence="2">
    <location>
        <begin position="94"/>
        <end position="116"/>
    </location>
</feature>
<sequence length="221" mass="23062">MIILPGCQLTGYSWTCFSGICEVARQGVNTQPFTTSLPATLIASSTAGPSSNSGTPSSSNTAVSGAGEQPTAAVDGETSSTNHKNESSSSQKSVIAAAVLGVICLCLGAGIAILVWRRRRRTGERTHVASDLPPTEQYNRRSVVAPVLTSGTLGNRPVPFLVTQASPSATTSLKNPGTFSRGVREDAVPERLVIPGPRRSNVASWQTDSLPPSYVHDSRVG</sequence>
<dbReference type="AlphaFoldDB" id="A0AAD6Y5R5"/>
<organism evidence="3 4">
    <name type="scientific">Mycena pura</name>
    <dbReference type="NCBI Taxonomy" id="153505"/>
    <lineage>
        <taxon>Eukaryota</taxon>
        <taxon>Fungi</taxon>
        <taxon>Dikarya</taxon>
        <taxon>Basidiomycota</taxon>
        <taxon>Agaricomycotina</taxon>
        <taxon>Agaricomycetes</taxon>
        <taxon>Agaricomycetidae</taxon>
        <taxon>Agaricales</taxon>
        <taxon>Marasmiineae</taxon>
        <taxon>Mycenaceae</taxon>
        <taxon>Mycena</taxon>
    </lineage>
</organism>
<dbReference type="Proteomes" id="UP001219525">
    <property type="component" value="Unassembled WGS sequence"/>
</dbReference>
<accession>A0AAD6Y5R5</accession>
<proteinExistence type="predicted"/>
<evidence type="ECO:0000313" key="4">
    <source>
        <dbReference type="Proteomes" id="UP001219525"/>
    </source>
</evidence>
<evidence type="ECO:0000256" key="2">
    <source>
        <dbReference type="SAM" id="Phobius"/>
    </source>
</evidence>
<feature type="region of interest" description="Disordered" evidence="1">
    <location>
        <begin position="194"/>
        <end position="221"/>
    </location>
</feature>
<keyword evidence="4" id="KW-1185">Reference proteome</keyword>
<gene>
    <name evidence="3" type="ORF">GGX14DRAFT_462701</name>
</gene>
<keyword evidence="2" id="KW-1133">Transmembrane helix</keyword>
<reference evidence="3" key="1">
    <citation type="submission" date="2023-03" db="EMBL/GenBank/DDBJ databases">
        <title>Massive genome expansion in bonnet fungi (Mycena s.s.) driven by repeated elements and novel gene families across ecological guilds.</title>
        <authorList>
            <consortium name="Lawrence Berkeley National Laboratory"/>
            <person name="Harder C.B."/>
            <person name="Miyauchi S."/>
            <person name="Viragh M."/>
            <person name="Kuo A."/>
            <person name="Thoen E."/>
            <person name="Andreopoulos B."/>
            <person name="Lu D."/>
            <person name="Skrede I."/>
            <person name="Drula E."/>
            <person name="Henrissat B."/>
            <person name="Morin E."/>
            <person name="Kohler A."/>
            <person name="Barry K."/>
            <person name="LaButti K."/>
            <person name="Morin E."/>
            <person name="Salamov A."/>
            <person name="Lipzen A."/>
            <person name="Mereny Z."/>
            <person name="Hegedus B."/>
            <person name="Baldrian P."/>
            <person name="Stursova M."/>
            <person name="Weitz H."/>
            <person name="Taylor A."/>
            <person name="Grigoriev I.V."/>
            <person name="Nagy L.G."/>
            <person name="Martin F."/>
            <person name="Kauserud H."/>
        </authorList>
    </citation>
    <scope>NUCLEOTIDE SEQUENCE</scope>
    <source>
        <strain evidence="3">9144</strain>
    </source>
</reference>
<protein>
    <submittedName>
        <fullName evidence="3">Uncharacterized protein</fullName>
    </submittedName>
</protein>
<dbReference type="EMBL" id="JARJCW010000053">
    <property type="protein sequence ID" value="KAJ7202867.1"/>
    <property type="molecule type" value="Genomic_DNA"/>
</dbReference>